<protein>
    <recommendedName>
        <fullName evidence="2">DUF4935 domain-containing protein</fullName>
    </recommendedName>
</protein>
<proteinExistence type="predicted"/>
<reference evidence="3 4" key="1">
    <citation type="submission" date="2014-02" db="EMBL/GenBank/DDBJ databases">
        <title>Expanding our view of genomic diversity in Candidatus Accumulibacter clades.</title>
        <authorList>
            <person name="Skennerton C.T."/>
            <person name="Barr J.J."/>
            <person name="Slater F.R."/>
            <person name="Bond P.L."/>
            <person name="Tyson G.W."/>
        </authorList>
    </citation>
    <scope>NUCLEOTIDE SEQUENCE [LARGE SCALE GENOMIC DNA]</scope>
    <source>
        <strain evidence="4">BA-92</strain>
    </source>
</reference>
<dbReference type="EMBL" id="JEMX01000010">
    <property type="protein sequence ID" value="EXI82540.1"/>
    <property type="molecule type" value="Genomic_DNA"/>
</dbReference>
<dbReference type="AlphaFoldDB" id="A0A011Q055"/>
<dbReference type="STRING" id="1454003.AW10_00326"/>
<feature type="domain" description="DUF4935" evidence="2">
    <location>
        <begin position="21"/>
        <end position="190"/>
    </location>
</feature>
<name>A0A011Q055_9PROT</name>
<comment type="caution">
    <text evidence="3">The sequence shown here is derived from an EMBL/GenBank/DDBJ whole genome shotgun (WGS) entry which is preliminary data.</text>
</comment>
<dbReference type="Proteomes" id="UP000021816">
    <property type="component" value="Unassembled WGS sequence"/>
</dbReference>
<dbReference type="PATRIC" id="fig|1454003.3.peg.332"/>
<evidence type="ECO:0000259" key="2">
    <source>
        <dbReference type="Pfam" id="PF16289"/>
    </source>
</evidence>
<gene>
    <name evidence="3" type="ORF">AW10_00326</name>
</gene>
<feature type="region of interest" description="Disordered" evidence="1">
    <location>
        <begin position="370"/>
        <end position="393"/>
    </location>
</feature>
<feature type="compositionally biased region" description="Acidic residues" evidence="1">
    <location>
        <begin position="370"/>
        <end position="387"/>
    </location>
</feature>
<accession>A0A011Q055</accession>
<organism evidence="3 4">
    <name type="scientific">Candidatus Accumulibacter appositus</name>
    <dbReference type="NCBI Taxonomy" id="1454003"/>
    <lineage>
        <taxon>Bacteria</taxon>
        <taxon>Pseudomonadati</taxon>
        <taxon>Pseudomonadota</taxon>
        <taxon>Betaproteobacteria</taxon>
        <taxon>Candidatus Accumulibacter</taxon>
    </lineage>
</organism>
<evidence type="ECO:0000313" key="4">
    <source>
        <dbReference type="Proteomes" id="UP000021816"/>
    </source>
</evidence>
<evidence type="ECO:0000313" key="3">
    <source>
        <dbReference type="EMBL" id="EXI82540.1"/>
    </source>
</evidence>
<evidence type="ECO:0000256" key="1">
    <source>
        <dbReference type="SAM" id="MobiDB-lite"/>
    </source>
</evidence>
<dbReference type="Pfam" id="PF16289">
    <property type="entry name" value="PIN_12"/>
    <property type="match status" value="1"/>
</dbReference>
<sequence length="393" mass="43025">MPVISIEELKQAVVGGRVGAISIDTSVVERHQYGFESGVLAKMSQFSRANTTHLALDIVLHEMRSHLTKEADLVRSQVKNALKPLGNSWGIDKDARAEALRFLFGDQSGDARTEERLQEFLDDSSATVLTCAEFVGLPEVLSRFVETKPPFGNKEAKKHEFPDAIALLSLEGWAIKNDTTVIAVSSDGDWKRFCSESDRVYYVDDLAHALSVFQAGADDAAALFKAMLGNGKIEELDAIVLDAIAAQSDKISIDFEAAANWYYEAELDQVEVSSETPLADQIKAFDVVEYEDDTLVLQTSLTIDVTAHFIASFQHWDSIDREYIGMGSATVSQTEALDLDLIITVLFDNGSATIDSVELLPASTTMDFGEIEPDWMSDSGDEPDEDGPGQGRP</sequence>
<dbReference type="InterPro" id="IPR032557">
    <property type="entry name" value="DUF4935"/>
</dbReference>